<comment type="caution">
    <text evidence="2">The sequence shown here is derived from an EMBL/GenBank/DDBJ whole genome shotgun (WGS) entry which is preliminary data.</text>
</comment>
<dbReference type="PANTHER" id="PTHR35986">
    <property type="entry name" value="EXPRESSED PROTEIN"/>
    <property type="match status" value="1"/>
</dbReference>
<dbReference type="PANTHER" id="PTHR35986:SF1">
    <property type="entry name" value="OS10G0430800 PROTEIN"/>
    <property type="match status" value="1"/>
</dbReference>
<accession>A0A835AQF2</accession>
<dbReference type="EMBL" id="JACEFO010002219">
    <property type="protein sequence ID" value="KAF8672576.1"/>
    <property type="molecule type" value="Genomic_DNA"/>
</dbReference>
<organism evidence="2 3">
    <name type="scientific">Digitaria exilis</name>
    <dbReference type="NCBI Taxonomy" id="1010633"/>
    <lineage>
        <taxon>Eukaryota</taxon>
        <taxon>Viridiplantae</taxon>
        <taxon>Streptophyta</taxon>
        <taxon>Embryophyta</taxon>
        <taxon>Tracheophyta</taxon>
        <taxon>Spermatophyta</taxon>
        <taxon>Magnoliopsida</taxon>
        <taxon>Liliopsida</taxon>
        <taxon>Poales</taxon>
        <taxon>Poaceae</taxon>
        <taxon>PACMAD clade</taxon>
        <taxon>Panicoideae</taxon>
        <taxon>Panicodae</taxon>
        <taxon>Paniceae</taxon>
        <taxon>Anthephorinae</taxon>
        <taxon>Digitaria</taxon>
    </lineage>
</organism>
<feature type="compositionally biased region" description="Basic residues" evidence="1">
    <location>
        <begin position="245"/>
        <end position="255"/>
    </location>
</feature>
<protein>
    <submittedName>
        <fullName evidence="2">Uncharacterized protein</fullName>
    </submittedName>
</protein>
<dbReference type="OrthoDB" id="1899410at2759"/>
<name>A0A835AQF2_9POAL</name>
<gene>
    <name evidence="2" type="ORF">HU200_049262</name>
</gene>
<evidence type="ECO:0000313" key="3">
    <source>
        <dbReference type="Proteomes" id="UP000636709"/>
    </source>
</evidence>
<sequence>MAGLLQAMKELYFGPPPAKGLIQDLEYSLRTKGGLTRDEDAMLRAANLIPKASFVLFGGLGSYVGWFAVGLGNKLLGLPYTPAFAKFCSATGCAYIMGNAMYRGTLHVCPAALLGIEEGRMKMELANIILTKHSDDVFLVKAVKRHFFAEHLFNDLHQDQPLLSWHLRRSYTDSAFVERMKEIEDTNSDDEARSVSRETTVDNRPFGDLMEDPLSCILGSPGGDIESSNPPGNTRTVLKRSELRARRRRHRHHHRHADDSFVAL</sequence>
<feature type="region of interest" description="Disordered" evidence="1">
    <location>
        <begin position="219"/>
        <end position="264"/>
    </location>
</feature>
<proteinExistence type="predicted"/>
<keyword evidence="3" id="KW-1185">Reference proteome</keyword>
<feature type="compositionally biased region" description="Polar residues" evidence="1">
    <location>
        <begin position="226"/>
        <end position="236"/>
    </location>
</feature>
<dbReference type="Proteomes" id="UP000636709">
    <property type="component" value="Unassembled WGS sequence"/>
</dbReference>
<dbReference type="AlphaFoldDB" id="A0A835AQF2"/>
<reference evidence="2" key="1">
    <citation type="submission" date="2020-07" db="EMBL/GenBank/DDBJ databases">
        <title>Genome sequence and genetic diversity analysis of an under-domesticated orphan crop, white fonio (Digitaria exilis).</title>
        <authorList>
            <person name="Bennetzen J.L."/>
            <person name="Chen S."/>
            <person name="Ma X."/>
            <person name="Wang X."/>
            <person name="Yssel A.E.J."/>
            <person name="Chaluvadi S.R."/>
            <person name="Johnson M."/>
            <person name="Gangashetty P."/>
            <person name="Hamidou F."/>
            <person name="Sanogo M.D."/>
            <person name="Zwaenepoel A."/>
            <person name="Wallace J."/>
            <person name="Van De Peer Y."/>
            <person name="Van Deynze A."/>
        </authorList>
    </citation>
    <scope>NUCLEOTIDE SEQUENCE</scope>
    <source>
        <tissue evidence="2">Leaves</tissue>
    </source>
</reference>
<evidence type="ECO:0000313" key="2">
    <source>
        <dbReference type="EMBL" id="KAF8672576.1"/>
    </source>
</evidence>
<evidence type="ECO:0000256" key="1">
    <source>
        <dbReference type="SAM" id="MobiDB-lite"/>
    </source>
</evidence>